<dbReference type="RefSeq" id="WP_406695629.1">
    <property type="nucleotide sequence ID" value="NZ_CP155447.1"/>
</dbReference>
<dbReference type="InterPro" id="IPR027396">
    <property type="entry name" value="DsrEFH-like"/>
</dbReference>
<evidence type="ECO:0000256" key="1">
    <source>
        <dbReference type="SAM" id="SignalP"/>
    </source>
</evidence>
<organism evidence="2">
    <name type="scientific">Singulisphaera sp. Ch08</name>
    <dbReference type="NCBI Taxonomy" id="3120278"/>
    <lineage>
        <taxon>Bacteria</taxon>
        <taxon>Pseudomonadati</taxon>
        <taxon>Planctomycetota</taxon>
        <taxon>Planctomycetia</taxon>
        <taxon>Isosphaerales</taxon>
        <taxon>Isosphaeraceae</taxon>
        <taxon>Singulisphaera</taxon>
    </lineage>
</organism>
<protein>
    <submittedName>
        <fullName evidence="2">DsrE family protein</fullName>
    </submittedName>
</protein>
<proteinExistence type="predicted"/>
<dbReference type="InterPro" id="IPR003787">
    <property type="entry name" value="Sulphur_relay_DsrE/F-like"/>
</dbReference>
<dbReference type="Gene3D" id="3.40.1260.10">
    <property type="entry name" value="DsrEFH-like"/>
    <property type="match status" value="1"/>
</dbReference>
<dbReference type="AlphaFoldDB" id="A0AAU7CBT6"/>
<gene>
    <name evidence="2" type="ORF">V5E97_31940</name>
</gene>
<reference evidence="2" key="1">
    <citation type="submission" date="2024-05" db="EMBL/GenBank/DDBJ databases">
        <title>Planctomycetes of the genus Singulisphaera possess chitinolytic capabilities.</title>
        <authorList>
            <person name="Ivanova A."/>
        </authorList>
    </citation>
    <scope>NUCLEOTIDE SEQUENCE</scope>
    <source>
        <strain evidence="2">Ch08T</strain>
    </source>
</reference>
<dbReference type="SUPFAM" id="SSF75169">
    <property type="entry name" value="DsrEFH-like"/>
    <property type="match status" value="1"/>
</dbReference>
<feature type="chain" id="PRO_5043817629" evidence="1">
    <location>
        <begin position="29"/>
        <end position="164"/>
    </location>
</feature>
<feature type="signal peptide" evidence="1">
    <location>
        <begin position="1"/>
        <end position="28"/>
    </location>
</feature>
<name>A0AAU7CBT6_9BACT</name>
<evidence type="ECO:0000313" key="2">
    <source>
        <dbReference type="EMBL" id="XBH02888.1"/>
    </source>
</evidence>
<accession>A0AAU7CBT6</accession>
<keyword evidence="1" id="KW-0732">Signal</keyword>
<sequence length="164" mass="17321">MLPLTRRNLWIAPSLVVALGGLLAMAGAAPQAGATQPNAEPGSKGHGKMVFVLTTGLEDVQSVNMAIRHAGMALKSGYLDDSVLLVYGRSVQAFSKDITAKPPQVAAAIKEAKEAGVRIVVCGEALKRFDIPKEKLEPGVDEVVPNSIVTLAELVSKGYQIIKY</sequence>
<dbReference type="EMBL" id="CP155447">
    <property type="protein sequence ID" value="XBH02888.1"/>
    <property type="molecule type" value="Genomic_DNA"/>
</dbReference>
<dbReference type="Pfam" id="PF02635">
    <property type="entry name" value="DsrE"/>
    <property type="match status" value="1"/>
</dbReference>